<reference evidence="1 2" key="1">
    <citation type="journal article" date="2022" name="DNA Res.">
        <title>Chromosomal-level genome assembly of the orchid tree Bauhinia variegata (Leguminosae; Cercidoideae) supports the allotetraploid origin hypothesis of Bauhinia.</title>
        <authorList>
            <person name="Zhong Y."/>
            <person name="Chen Y."/>
            <person name="Zheng D."/>
            <person name="Pang J."/>
            <person name="Liu Y."/>
            <person name="Luo S."/>
            <person name="Meng S."/>
            <person name="Qian L."/>
            <person name="Wei D."/>
            <person name="Dai S."/>
            <person name="Zhou R."/>
        </authorList>
    </citation>
    <scope>NUCLEOTIDE SEQUENCE [LARGE SCALE GENOMIC DNA]</scope>
    <source>
        <strain evidence="1">BV-YZ2020</strain>
    </source>
</reference>
<accession>A0ACB9KMK6</accession>
<dbReference type="EMBL" id="CM039438">
    <property type="protein sequence ID" value="KAI4298476.1"/>
    <property type="molecule type" value="Genomic_DNA"/>
</dbReference>
<organism evidence="1 2">
    <name type="scientific">Bauhinia variegata</name>
    <name type="common">Purple orchid tree</name>
    <name type="synonym">Phanera variegata</name>
    <dbReference type="NCBI Taxonomy" id="167791"/>
    <lineage>
        <taxon>Eukaryota</taxon>
        <taxon>Viridiplantae</taxon>
        <taxon>Streptophyta</taxon>
        <taxon>Embryophyta</taxon>
        <taxon>Tracheophyta</taxon>
        <taxon>Spermatophyta</taxon>
        <taxon>Magnoliopsida</taxon>
        <taxon>eudicotyledons</taxon>
        <taxon>Gunneridae</taxon>
        <taxon>Pentapetalae</taxon>
        <taxon>rosids</taxon>
        <taxon>fabids</taxon>
        <taxon>Fabales</taxon>
        <taxon>Fabaceae</taxon>
        <taxon>Cercidoideae</taxon>
        <taxon>Cercideae</taxon>
        <taxon>Bauhiniinae</taxon>
        <taxon>Bauhinia</taxon>
    </lineage>
</organism>
<evidence type="ECO:0000313" key="2">
    <source>
        <dbReference type="Proteomes" id="UP000828941"/>
    </source>
</evidence>
<comment type="caution">
    <text evidence="1">The sequence shown here is derived from an EMBL/GenBank/DDBJ whole genome shotgun (WGS) entry which is preliminary data.</text>
</comment>
<keyword evidence="2" id="KW-1185">Reference proteome</keyword>
<name>A0ACB9KMK6_BAUVA</name>
<evidence type="ECO:0000313" key="1">
    <source>
        <dbReference type="EMBL" id="KAI4298476.1"/>
    </source>
</evidence>
<dbReference type="Proteomes" id="UP000828941">
    <property type="component" value="Chromosome 13"/>
</dbReference>
<sequence length="1055" mass="119555">MNHKPWPWRKRSLEKTILAVEKAANPLRTIGPQVDKFSTDKQTLLEESSRSLNEKLASVLFDCHGADDPSSKQTQNSQEEITGKDKAKEETGSNEKKAKEDLGKEASAEGVTPSDATLQVSQQSVCVQEEQERRACDTVARISEEHEKIQNKLEEKLRKKSEKLDRLTTENSRLSKALLAKEKSLEALLKSKRHRDAEFSTLMARLDSTEKENAFLRYEFHMIEKELEIRKEEMGYSHQYADALRKQHLESIQKVSKLEAECQRLHLLVQKRSPGPPGLVTMKNEVGMMRRRKSNPTRDLNHNNTVVGNSREVSDRSISLIIERLQDLDEENKALKRILNKKNDELDSSRLVYAQTASRLSQAEILLKKVFEDHKSMDLARCNNSSNELPLISKSDTASEDGVSSSGSWANALISELEQLRTGEVRNKQNSKAIEAPDMSLLDDFVEMEKRAIVSVDTPKRGWGCDLTGGELVPLEQDLCFSERKQEIQFKYATSEISFDWLQIVLNAILEQKQVSKRTLDELIDDIKIALGCINHTRPYACKSDTTQKASPLGESDTFGDNSFSKAAEEKGNRHISFSLSKSIHKIIKLIEGLAPSSFIRNYCQNENRHSNMSLSPTSKEYFVHVFQWKVSELNPLLQRLVHTCKGFLTRRADFEKFVEEIAFALDWSINNCTTSTVAAIARDKIKKHFSCHQMPHENETQLGIDDPPLKLDTVQICYEESSCSPLTASPHDEHVLSSMKNYQSDLHEENKKLKDDLRNMESARKELEARLHSITDKNQGLVSELQEAQNSIKGLQSEVETMKESKGMIEDQMDHQKLINEDLDTQLTITQAKLNEFFQKFSSLEIELEDKNNSCEELEATCLELQLQLESIAKESPTKDMQEMEKISRAGWEITKASSKLAECQENILNLGKQVKALASSSEVALLERALSTRSAVANQTQKKNLKKRSSLRSQMQDEDDPKAWPLKSAQAEENKIIRDVEKPPLLRSDDGNAWQATNIVVTAPETNLTSEQNDRSNAKGAQAIVPSKKQGSFGFLRKLLLRRKNGRSKGTRS</sequence>
<proteinExistence type="predicted"/>
<protein>
    <submittedName>
        <fullName evidence="1">Uncharacterized protein</fullName>
    </submittedName>
</protein>
<gene>
    <name evidence="1" type="ORF">L6164_032030</name>
</gene>